<keyword evidence="5" id="KW-1185">Reference proteome</keyword>
<comment type="subunit">
    <text evidence="2">Fourteen ClpP subunits assemble into 2 heptameric rings which stack back to back to give a disk-like structure with a central cavity, resembling the structure of eukaryotic proteasomes.</text>
</comment>
<comment type="function">
    <text evidence="2">Cleaves peptides in various proteins in a process that requires ATP hydrolysis. Has a chymotrypsin-like activity. Plays a major role in the degradation of misfolded proteins.</text>
</comment>
<sequence length="210" mass="22470">MSGNYLIPNVVARSPRGDRVMDVYSHLLAERIVYVGTAIDAGVANALVAQLLHLEADGPQLDVQMYVNCEGGDPSAMLAVYDTMQYIQPDVATTCVGQAVSVGAVLLAAGASGKRAALPHTRVVLHQPAAQGRGAIPDLILQADEVVRVRSELEDVLARHTGQSPKTLRADTDHDRVFDAGQARDYGLIDAVLDSRRPEERALTQPVGVR</sequence>
<keyword evidence="2" id="KW-0963">Cytoplasm</keyword>
<evidence type="ECO:0000256" key="2">
    <source>
        <dbReference type="HAMAP-Rule" id="MF_00444"/>
    </source>
</evidence>
<evidence type="ECO:0000313" key="5">
    <source>
        <dbReference type="Proteomes" id="UP001596356"/>
    </source>
</evidence>
<keyword evidence="2 4" id="KW-0645">Protease</keyword>
<dbReference type="GO" id="GO:0008233">
    <property type="term" value="F:peptidase activity"/>
    <property type="evidence" value="ECO:0007669"/>
    <property type="project" value="UniProtKB-KW"/>
</dbReference>
<feature type="active site" description="Nucleophile" evidence="2">
    <location>
        <position position="101"/>
    </location>
</feature>
<dbReference type="HAMAP" id="MF_00444">
    <property type="entry name" value="ClpP"/>
    <property type="match status" value="1"/>
</dbReference>
<dbReference type="Gene3D" id="3.90.226.10">
    <property type="entry name" value="2-enoyl-CoA Hydratase, Chain A, domain 1"/>
    <property type="match status" value="1"/>
</dbReference>
<gene>
    <name evidence="2" type="primary">clpP</name>
    <name evidence="4" type="ORF">ACFQBT_04240</name>
</gene>
<accession>A0ABW2ARL5</accession>
<comment type="catalytic activity">
    <reaction evidence="2">
        <text>Hydrolysis of proteins to small peptides in the presence of ATP and magnesium. alpha-casein is the usual test substrate. In the absence of ATP, only oligopeptides shorter than five residues are hydrolyzed (such as succinyl-Leu-Tyr-|-NHMec, and Leu-Tyr-Leu-|-Tyr-Trp, in which cleavage of the -Tyr-|-Leu- and -Tyr-|-Trp bonds also occurs).</text>
        <dbReference type="EC" id="3.4.21.92"/>
    </reaction>
</comment>
<dbReference type="PANTHER" id="PTHR10381">
    <property type="entry name" value="ATP-DEPENDENT CLP PROTEASE PROTEOLYTIC SUBUNIT"/>
    <property type="match status" value="1"/>
</dbReference>
<dbReference type="PRINTS" id="PR00127">
    <property type="entry name" value="CLPPROTEASEP"/>
</dbReference>
<dbReference type="InterPro" id="IPR001907">
    <property type="entry name" value="ClpP"/>
</dbReference>
<dbReference type="Proteomes" id="UP001596356">
    <property type="component" value="Unassembled WGS sequence"/>
</dbReference>
<comment type="caution">
    <text evidence="4">The sequence shown here is derived from an EMBL/GenBank/DDBJ whole genome shotgun (WGS) entry which is preliminary data.</text>
</comment>
<keyword evidence="2" id="KW-0720">Serine protease</keyword>
<dbReference type="SUPFAM" id="SSF52096">
    <property type="entry name" value="ClpP/crotonase"/>
    <property type="match status" value="1"/>
</dbReference>
<dbReference type="EC" id="3.4.21.92" evidence="2"/>
<reference evidence="5" key="1">
    <citation type="journal article" date="2019" name="Int. J. Syst. Evol. Microbiol.">
        <title>The Global Catalogue of Microorganisms (GCM) 10K type strain sequencing project: providing services to taxonomists for standard genome sequencing and annotation.</title>
        <authorList>
            <consortium name="The Broad Institute Genomics Platform"/>
            <consortium name="The Broad Institute Genome Sequencing Center for Infectious Disease"/>
            <person name="Wu L."/>
            <person name="Ma J."/>
        </authorList>
    </citation>
    <scope>NUCLEOTIDE SEQUENCE [LARGE SCALE GENOMIC DNA]</scope>
    <source>
        <strain evidence="5">NBRC 106593</strain>
    </source>
</reference>
<dbReference type="GO" id="GO:0006508">
    <property type="term" value="P:proteolysis"/>
    <property type="evidence" value="ECO:0007669"/>
    <property type="project" value="UniProtKB-KW"/>
</dbReference>
<evidence type="ECO:0000256" key="3">
    <source>
        <dbReference type="RuleBase" id="RU003567"/>
    </source>
</evidence>
<keyword evidence="2" id="KW-0378">Hydrolase</keyword>
<protein>
    <recommendedName>
        <fullName evidence="2 3">ATP-dependent Clp protease proteolytic subunit</fullName>
        <ecNumber evidence="2">3.4.21.92</ecNumber>
    </recommendedName>
    <alternativeName>
        <fullName evidence="2">Endopeptidase Clp</fullName>
    </alternativeName>
</protein>
<dbReference type="EMBL" id="JBHSWJ010000002">
    <property type="protein sequence ID" value="MFC6713100.1"/>
    <property type="molecule type" value="Genomic_DNA"/>
</dbReference>
<feature type="active site" evidence="2">
    <location>
        <position position="126"/>
    </location>
</feature>
<evidence type="ECO:0000313" key="4">
    <source>
        <dbReference type="EMBL" id="MFC6713100.1"/>
    </source>
</evidence>
<evidence type="ECO:0000256" key="1">
    <source>
        <dbReference type="ARBA" id="ARBA00007039"/>
    </source>
</evidence>
<dbReference type="CDD" id="cd07017">
    <property type="entry name" value="S14_ClpP_2"/>
    <property type="match status" value="1"/>
</dbReference>
<organism evidence="4 5">
    <name type="scientific">Branchiibius cervicis</name>
    <dbReference type="NCBI Taxonomy" id="908252"/>
    <lineage>
        <taxon>Bacteria</taxon>
        <taxon>Bacillati</taxon>
        <taxon>Actinomycetota</taxon>
        <taxon>Actinomycetes</taxon>
        <taxon>Micrococcales</taxon>
        <taxon>Dermacoccaceae</taxon>
        <taxon>Branchiibius</taxon>
    </lineage>
</organism>
<dbReference type="RefSeq" id="WP_377820640.1">
    <property type="nucleotide sequence ID" value="NZ_JBHSWJ010000002.1"/>
</dbReference>
<proteinExistence type="inferred from homology"/>
<dbReference type="Pfam" id="PF00574">
    <property type="entry name" value="CLP_protease"/>
    <property type="match status" value="1"/>
</dbReference>
<comment type="subcellular location">
    <subcellularLocation>
        <location evidence="2">Cytoplasm</location>
    </subcellularLocation>
</comment>
<dbReference type="InterPro" id="IPR029045">
    <property type="entry name" value="ClpP/crotonase-like_dom_sf"/>
</dbReference>
<name>A0ABW2ARL5_9MICO</name>
<comment type="similarity">
    <text evidence="1 2 3">Belongs to the peptidase S14 family.</text>
</comment>
<dbReference type="InterPro" id="IPR023562">
    <property type="entry name" value="ClpP/TepA"/>
</dbReference>
<dbReference type="PANTHER" id="PTHR10381:SF26">
    <property type="entry name" value="ATP-DEPENDENT CLP PROTEASE PROTEOLYTIC SUBUNIT-LIKE-RELATED"/>
    <property type="match status" value="1"/>
</dbReference>